<evidence type="ECO:0000313" key="2">
    <source>
        <dbReference type="EMBL" id="PWI65450.1"/>
    </source>
</evidence>
<accession>A0A2U3DT73</accession>
<protein>
    <submittedName>
        <fullName evidence="2">Uncharacterized protein</fullName>
    </submittedName>
</protein>
<evidence type="ECO:0000256" key="1">
    <source>
        <dbReference type="SAM" id="Phobius"/>
    </source>
</evidence>
<feature type="transmembrane region" description="Helical" evidence="1">
    <location>
        <begin position="113"/>
        <end position="134"/>
    </location>
</feature>
<feature type="transmembrane region" description="Helical" evidence="1">
    <location>
        <begin position="27"/>
        <end position="47"/>
    </location>
</feature>
<keyword evidence="1" id="KW-0812">Transmembrane</keyword>
<proteinExistence type="predicted"/>
<keyword evidence="1" id="KW-0472">Membrane</keyword>
<evidence type="ECO:0000313" key="3">
    <source>
        <dbReference type="Proteomes" id="UP000245956"/>
    </source>
</evidence>
<dbReference type="EMBL" id="LCWV01000033">
    <property type="protein sequence ID" value="PWI65450.1"/>
    <property type="molecule type" value="Genomic_DNA"/>
</dbReference>
<feature type="transmembrane region" description="Helical" evidence="1">
    <location>
        <begin position="53"/>
        <end position="76"/>
    </location>
</feature>
<feature type="transmembrane region" description="Helical" evidence="1">
    <location>
        <begin position="88"/>
        <end position="107"/>
    </location>
</feature>
<sequence>MLMDCLFLGGVPTTSTLTKKLAWIRPLVYFATPFISVVFVVVGQYALDGSRATTYTVIGCALHRLSMAWPWCWYLVVVQFQGSNFNTMLWLAVMYLAAFSAIFLAFLEQFESLLNRLLLLSTVSVSIGASQLLYSTTREYLRSTSNGT</sequence>
<comment type="caution">
    <text evidence="2">The sequence shown here is derived from an EMBL/GenBank/DDBJ whole genome shotgun (WGS) entry which is preliminary data.</text>
</comment>
<keyword evidence="1" id="KW-1133">Transmembrane helix</keyword>
<reference evidence="2 3" key="1">
    <citation type="journal article" date="2016" name="Front. Microbiol.">
        <title>Genome and transcriptome sequences reveal the specific parasitism of the nematophagous Purpureocillium lilacinum 36-1.</title>
        <authorList>
            <person name="Xie J."/>
            <person name="Li S."/>
            <person name="Mo C."/>
            <person name="Xiao X."/>
            <person name="Peng D."/>
            <person name="Wang G."/>
            <person name="Xiao Y."/>
        </authorList>
    </citation>
    <scope>NUCLEOTIDE SEQUENCE [LARGE SCALE GENOMIC DNA]</scope>
    <source>
        <strain evidence="2 3">36-1</strain>
    </source>
</reference>
<dbReference type="Proteomes" id="UP000245956">
    <property type="component" value="Unassembled WGS sequence"/>
</dbReference>
<name>A0A2U3DT73_PURLI</name>
<organism evidence="2 3">
    <name type="scientific">Purpureocillium lilacinum</name>
    <name type="common">Paecilomyces lilacinus</name>
    <dbReference type="NCBI Taxonomy" id="33203"/>
    <lineage>
        <taxon>Eukaryota</taxon>
        <taxon>Fungi</taxon>
        <taxon>Dikarya</taxon>
        <taxon>Ascomycota</taxon>
        <taxon>Pezizomycotina</taxon>
        <taxon>Sordariomycetes</taxon>
        <taxon>Hypocreomycetidae</taxon>
        <taxon>Hypocreales</taxon>
        <taxon>Ophiocordycipitaceae</taxon>
        <taxon>Purpureocillium</taxon>
    </lineage>
</organism>
<gene>
    <name evidence="2" type="ORF">PCL_07051</name>
</gene>
<dbReference type="AlphaFoldDB" id="A0A2U3DT73"/>